<name>A0AAV3X341_9CYAN</name>
<gene>
    <name evidence="1" type="ORF">MiSe_04400</name>
</gene>
<protein>
    <submittedName>
        <fullName evidence="1">Uncharacterized protein</fullName>
    </submittedName>
</protein>
<dbReference type="Proteomes" id="UP001050975">
    <property type="component" value="Unassembled WGS sequence"/>
</dbReference>
<comment type="caution">
    <text evidence="1">The sequence shown here is derived from an EMBL/GenBank/DDBJ whole genome shotgun (WGS) entry which is preliminary data.</text>
</comment>
<organism evidence="1 2">
    <name type="scientific">Microseira wollei NIES-4236</name>
    <dbReference type="NCBI Taxonomy" id="2530354"/>
    <lineage>
        <taxon>Bacteria</taxon>
        <taxon>Bacillati</taxon>
        <taxon>Cyanobacteriota</taxon>
        <taxon>Cyanophyceae</taxon>
        <taxon>Oscillatoriophycideae</taxon>
        <taxon>Aerosakkonematales</taxon>
        <taxon>Aerosakkonemataceae</taxon>
        <taxon>Microseira</taxon>
    </lineage>
</organism>
<evidence type="ECO:0000313" key="1">
    <source>
        <dbReference type="EMBL" id="GET35698.1"/>
    </source>
</evidence>
<evidence type="ECO:0000313" key="2">
    <source>
        <dbReference type="Proteomes" id="UP001050975"/>
    </source>
</evidence>
<proteinExistence type="predicted"/>
<dbReference type="EMBL" id="BLAY01000003">
    <property type="protein sequence ID" value="GET35698.1"/>
    <property type="molecule type" value="Genomic_DNA"/>
</dbReference>
<keyword evidence="2" id="KW-1185">Reference proteome</keyword>
<dbReference type="AlphaFoldDB" id="A0AAV3X341"/>
<reference evidence="1" key="1">
    <citation type="submission" date="2019-10" db="EMBL/GenBank/DDBJ databases">
        <title>Draft genome sequece of Microseira wollei NIES-4236.</title>
        <authorList>
            <person name="Yamaguchi H."/>
            <person name="Suzuki S."/>
            <person name="Kawachi M."/>
        </authorList>
    </citation>
    <scope>NUCLEOTIDE SEQUENCE</scope>
    <source>
        <strain evidence="1">NIES-4236</strain>
    </source>
</reference>
<sequence>MAAFKAKAESTMVVVAAPQLIEHTYRIDWFVSLFSKKSSFNLRGDLSLASVRQLSPVNFRFQILNLKSKI</sequence>
<accession>A0AAV3X341</accession>